<keyword evidence="1" id="KW-0472">Membrane</keyword>
<dbReference type="HOGENOM" id="CLU_2847471_0_0_4"/>
<protein>
    <submittedName>
        <fullName evidence="2">Uncharacterized protein</fullName>
    </submittedName>
</protein>
<evidence type="ECO:0000313" key="2">
    <source>
        <dbReference type="EMBL" id="EJZ50100.1"/>
    </source>
</evidence>
<proteinExistence type="predicted"/>
<keyword evidence="1" id="KW-0812">Transmembrane</keyword>
<dbReference type="STRING" id="641147.HMPREF9021_02660"/>
<dbReference type="AlphaFoldDB" id="U6Q1X1"/>
<accession>U6Q1X1</accession>
<evidence type="ECO:0000256" key="1">
    <source>
        <dbReference type="SAM" id="Phobius"/>
    </source>
</evidence>
<reference evidence="2 3" key="2">
    <citation type="submission" date="2011-10" db="EMBL/GenBank/DDBJ databases">
        <title>The Genome Sequence of Simonsiella muelleri ATCC 29453.</title>
        <authorList>
            <consortium name="The Broad Institute Genome Sequencing Platform"/>
            <consortium name="The Broad Institute Genome Sequencing Center for Infectious Disease"/>
            <person name="Earl A."/>
            <person name="Ward D."/>
            <person name="Feldgarden M."/>
            <person name="Gevers D."/>
            <person name="Izard J."/>
            <person name="Baranova O.V."/>
            <person name="Blanton J.M."/>
            <person name="Tanner A.C."/>
            <person name="Dewhirst F."/>
            <person name="Young S.K."/>
            <person name="Zeng Q."/>
            <person name="Gargeya S."/>
            <person name="Fitzgerald M."/>
            <person name="Haas B."/>
            <person name="Abouelleil A."/>
            <person name="Alvarado L."/>
            <person name="Arachchi H.M."/>
            <person name="Berlin A."/>
            <person name="Brown A."/>
            <person name="Chapman S.B."/>
            <person name="Chen Z."/>
            <person name="Dunbar C."/>
            <person name="Freedman E."/>
            <person name="Gearin G."/>
            <person name="Goldberg J."/>
            <person name="Griggs A."/>
            <person name="Gujja S."/>
            <person name="Heiman D."/>
            <person name="Howarth C."/>
            <person name="Larson L."/>
            <person name="Lui A."/>
            <person name="MacDonald P.J.P."/>
            <person name="Montmayeur A."/>
            <person name="Murphy C."/>
            <person name="Neiman D."/>
            <person name="Pearson M."/>
            <person name="Priest M."/>
            <person name="Roberts A."/>
            <person name="Saif S."/>
            <person name="Shea T."/>
            <person name="Shenoy N."/>
            <person name="Sisk P."/>
            <person name="Stolte C."/>
            <person name="Sykes S."/>
            <person name="Wortman J."/>
            <person name="Nusbaum C."/>
            <person name="Birren B."/>
        </authorList>
    </citation>
    <scope>NUCLEOTIDE SEQUENCE [LARGE SCALE GENOMIC DNA]</scope>
    <source>
        <strain evidence="2 3">ATCC 29453</strain>
    </source>
</reference>
<evidence type="ECO:0000313" key="3">
    <source>
        <dbReference type="Proteomes" id="UP000017813"/>
    </source>
</evidence>
<feature type="transmembrane region" description="Helical" evidence="1">
    <location>
        <begin position="39"/>
        <end position="61"/>
    </location>
</feature>
<reference evidence="2 3" key="1">
    <citation type="submission" date="2010-03" db="EMBL/GenBank/DDBJ databases">
        <authorList>
            <consortium name="The Broad Institute Genome Sequencing Platform"/>
            <person name="Ward D."/>
            <person name="Earl A."/>
            <person name="Feldgarden M."/>
            <person name="Gevers D."/>
            <person name="Young S."/>
            <person name="Zeng Q."/>
            <person name="Koehrsen M."/>
            <person name="Alvarado L."/>
            <person name="Berlin A.M."/>
            <person name="Borenstein D."/>
            <person name="Chapman S.B."/>
            <person name="Chen Z."/>
            <person name="Engels R."/>
            <person name="Freedman E."/>
            <person name="Gellesch M."/>
            <person name="Goldberg J."/>
            <person name="Griggs A."/>
            <person name="Gujja S."/>
            <person name="Heilman E.R."/>
            <person name="Heiman D.I."/>
            <person name="Hepburn T.A."/>
            <person name="Howarth C."/>
            <person name="Jen D."/>
            <person name="Larson L."/>
            <person name="Mehta T."/>
            <person name="Park D."/>
            <person name="Pearson M."/>
            <person name="Richards J."/>
            <person name="Roberts A."/>
            <person name="Saif S."/>
            <person name="Shea T.D."/>
            <person name="Shenoy N."/>
            <person name="Sisk P."/>
            <person name="Stolte C."/>
            <person name="Sykes S.N."/>
            <person name="Walk T."/>
            <person name="White J."/>
            <person name="Yandava C."/>
            <person name="Izard J."/>
            <person name="Baranova O.V."/>
            <person name="Blanton J.M."/>
            <person name="Tanner A.C."/>
            <person name="Dewhirst F."/>
            <person name="Haas B."/>
            <person name="Nusbaum C."/>
            <person name="Birren B."/>
        </authorList>
    </citation>
    <scope>NUCLEOTIDE SEQUENCE [LARGE SCALE GENOMIC DNA]</scope>
    <source>
        <strain evidence="2 3">ATCC 29453</strain>
    </source>
</reference>
<comment type="caution">
    <text evidence="2">The sequence shown here is derived from an EMBL/GenBank/DDBJ whole genome shotgun (WGS) entry which is preliminary data.</text>
</comment>
<feature type="transmembrane region" description="Helical" evidence="1">
    <location>
        <begin position="6"/>
        <end position="27"/>
    </location>
</feature>
<keyword evidence="3" id="KW-1185">Reference proteome</keyword>
<name>U6Q1X1_9NEIS</name>
<dbReference type="Proteomes" id="UP000017813">
    <property type="component" value="Unassembled WGS sequence"/>
</dbReference>
<sequence>MAKEMLNFAFMFTVCESFLCIGLIILANDLYEKYPKTSLYLKHFSLYSLILNSSVMLFMIYKSIP</sequence>
<organism evidence="2 3">
    <name type="scientific">Simonsiella muelleri ATCC 29453</name>
    <dbReference type="NCBI Taxonomy" id="641147"/>
    <lineage>
        <taxon>Bacteria</taxon>
        <taxon>Pseudomonadati</taxon>
        <taxon>Pseudomonadota</taxon>
        <taxon>Betaproteobacteria</taxon>
        <taxon>Neisseriales</taxon>
        <taxon>Neisseriaceae</taxon>
        <taxon>Simonsiella</taxon>
    </lineage>
</organism>
<dbReference type="EMBL" id="ADCY02000063">
    <property type="protein sequence ID" value="EJZ50100.1"/>
    <property type="molecule type" value="Genomic_DNA"/>
</dbReference>
<gene>
    <name evidence="2" type="ORF">HMPREF9021_02660</name>
</gene>
<keyword evidence="1" id="KW-1133">Transmembrane helix</keyword>